<evidence type="ECO:0000256" key="2">
    <source>
        <dbReference type="ARBA" id="ARBA00022448"/>
    </source>
</evidence>
<accession>A0ABT7T323</accession>
<dbReference type="PROSITE" id="PS50928">
    <property type="entry name" value="ABC_TM1"/>
    <property type="match status" value="1"/>
</dbReference>
<dbReference type="PANTHER" id="PTHR43386:SF25">
    <property type="entry name" value="PEPTIDE ABC TRANSPORTER PERMEASE PROTEIN"/>
    <property type="match status" value="1"/>
</dbReference>
<gene>
    <name evidence="10" type="ORF">QUG92_02505</name>
</gene>
<dbReference type="PANTHER" id="PTHR43386">
    <property type="entry name" value="OLIGOPEPTIDE TRANSPORT SYSTEM PERMEASE PROTEIN APPC"/>
    <property type="match status" value="1"/>
</dbReference>
<name>A0ABT7T323_9MICO</name>
<feature type="domain" description="ABC transmembrane type-1" evidence="9">
    <location>
        <begin position="72"/>
        <end position="261"/>
    </location>
</feature>
<evidence type="ECO:0000256" key="3">
    <source>
        <dbReference type="ARBA" id="ARBA00022475"/>
    </source>
</evidence>
<evidence type="ECO:0000256" key="7">
    <source>
        <dbReference type="RuleBase" id="RU363032"/>
    </source>
</evidence>
<keyword evidence="3" id="KW-1003">Cell membrane</keyword>
<keyword evidence="5 7" id="KW-1133">Transmembrane helix</keyword>
<keyword evidence="6 7" id="KW-0472">Membrane</keyword>
<evidence type="ECO:0000256" key="1">
    <source>
        <dbReference type="ARBA" id="ARBA00004651"/>
    </source>
</evidence>
<dbReference type="InterPro" id="IPR000515">
    <property type="entry name" value="MetI-like"/>
</dbReference>
<sequence length="304" mass="31042">MSARRPARRSVSLVVGAVFVGIVLATAVVSLFWLPYSLYDTTGGRLTPPGAAHWLGTDTLGRDLASQLLVGARIALATGLGAVLLGGLLGTAIGLVAAFARPWLDDTLSAVLDIVIAFPTLLVAMLLVAARGASLGTAIVAIGLVMSAVVARIVRILSRRVLRQDYVTAARTSGTSWAGIVVQHVLPNAWPTLAVNLALQFGLAVLAEASLSYLGLGAPPPNASWGRMLQDAQQTAFEAPAGVLAPGIALVVLVIGANLLADGLRDVADPTRRGRGATRGRGSRLQAGPAAAATETGATDGRSA</sequence>
<comment type="similarity">
    <text evidence="7">Belongs to the binding-protein-dependent transport system permease family.</text>
</comment>
<feature type="transmembrane region" description="Helical" evidence="7">
    <location>
        <begin position="12"/>
        <end position="34"/>
    </location>
</feature>
<evidence type="ECO:0000256" key="4">
    <source>
        <dbReference type="ARBA" id="ARBA00022692"/>
    </source>
</evidence>
<dbReference type="RefSeq" id="WP_289457566.1">
    <property type="nucleotide sequence ID" value="NZ_JAUCML010000002.1"/>
</dbReference>
<evidence type="ECO:0000313" key="10">
    <source>
        <dbReference type="EMBL" id="MDM7883966.1"/>
    </source>
</evidence>
<feature type="transmembrane region" description="Helical" evidence="7">
    <location>
        <begin position="198"/>
        <end position="218"/>
    </location>
</feature>
<keyword evidence="11" id="KW-1185">Reference proteome</keyword>
<dbReference type="Proteomes" id="UP001237823">
    <property type="component" value="Unassembled WGS sequence"/>
</dbReference>
<feature type="transmembrane region" description="Helical" evidence="7">
    <location>
        <begin position="135"/>
        <end position="154"/>
    </location>
</feature>
<organism evidence="10 11">
    <name type="scientific">Curtobacterium citri</name>
    <dbReference type="NCBI Taxonomy" id="3055139"/>
    <lineage>
        <taxon>Bacteria</taxon>
        <taxon>Bacillati</taxon>
        <taxon>Actinomycetota</taxon>
        <taxon>Actinomycetes</taxon>
        <taxon>Micrococcales</taxon>
        <taxon>Microbacteriaceae</taxon>
        <taxon>Curtobacterium</taxon>
    </lineage>
</organism>
<feature type="transmembrane region" description="Helical" evidence="7">
    <location>
        <begin position="74"/>
        <end position="98"/>
    </location>
</feature>
<reference evidence="10 11" key="1">
    <citation type="submission" date="2023-06" db="EMBL/GenBank/DDBJ databases">
        <authorList>
            <person name="Feng G."/>
            <person name="Li J."/>
            <person name="Zhu H."/>
        </authorList>
    </citation>
    <scope>NUCLEOTIDE SEQUENCE [LARGE SCALE GENOMIC DNA]</scope>
    <source>
        <strain evidence="10 11">RHCKG23</strain>
    </source>
</reference>
<feature type="compositionally biased region" description="Basic residues" evidence="8">
    <location>
        <begin position="273"/>
        <end position="282"/>
    </location>
</feature>
<dbReference type="CDD" id="cd06261">
    <property type="entry name" value="TM_PBP2"/>
    <property type="match status" value="1"/>
</dbReference>
<feature type="transmembrane region" description="Helical" evidence="7">
    <location>
        <begin position="110"/>
        <end position="129"/>
    </location>
</feature>
<keyword evidence="2 7" id="KW-0813">Transport</keyword>
<dbReference type="SUPFAM" id="SSF161098">
    <property type="entry name" value="MetI-like"/>
    <property type="match status" value="1"/>
</dbReference>
<dbReference type="Gene3D" id="1.10.3720.10">
    <property type="entry name" value="MetI-like"/>
    <property type="match status" value="1"/>
</dbReference>
<comment type="subcellular location">
    <subcellularLocation>
        <location evidence="1 7">Cell membrane</location>
        <topology evidence="1 7">Multi-pass membrane protein</topology>
    </subcellularLocation>
</comment>
<keyword evidence="4 7" id="KW-0812">Transmembrane</keyword>
<dbReference type="InterPro" id="IPR035906">
    <property type="entry name" value="MetI-like_sf"/>
</dbReference>
<feature type="region of interest" description="Disordered" evidence="8">
    <location>
        <begin position="268"/>
        <end position="304"/>
    </location>
</feature>
<proteinExistence type="inferred from homology"/>
<evidence type="ECO:0000256" key="8">
    <source>
        <dbReference type="SAM" id="MobiDB-lite"/>
    </source>
</evidence>
<evidence type="ECO:0000256" key="6">
    <source>
        <dbReference type="ARBA" id="ARBA00023136"/>
    </source>
</evidence>
<dbReference type="EMBL" id="JAUCML010000002">
    <property type="protein sequence ID" value="MDM7883966.1"/>
    <property type="molecule type" value="Genomic_DNA"/>
</dbReference>
<feature type="transmembrane region" description="Helical" evidence="7">
    <location>
        <begin position="239"/>
        <end position="261"/>
    </location>
</feature>
<evidence type="ECO:0000313" key="11">
    <source>
        <dbReference type="Proteomes" id="UP001237823"/>
    </source>
</evidence>
<evidence type="ECO:0000259" key="9">
    <source>
        <dbReference type="PROSITE" id="PS50928"/>
    </source>
</evidence>
<evidence type="ECO:0000256" key="5">
    <source>
        <dbReference type="ARBA" id="ARBA00022989"/>
    </source>
</evidence>
<protein>
    <submittedName>
        <fullName evidence="10">ABC transporter permease</fullName>
    </submittedName>
</protein>
<dbReference type="InterPro" id="IPR050366">
    <property type="entry name" value="BP-dependent_transpt_permease"/>
</dbReference>
<feature type="compositionally biased region" description="Low complexity" evidence="8">
    <location>
        <begin position="283"/>
        <end position="304"/>
    </location>
</feature>
<dbReference type="Pfam" id="PF00528">
    <property type="entry name" value="BPD_transp_1"/>
    <property type="match status" value="1"/>
</dbReference>
<comment type="caution">
    <text evidence="10">The sequence shown here is derived from an EMBL/GenBank/DDBJ whole genome shotgun (WGS) entry which is preliminary data.</text>
</comment>